<dbReference type="AlphaFoldDB" id="A0A937ASH9"/>
<dbReference type="SMART" id="SM00827">
    <property type="entry name" value="PKS_AT"/>
    <property type="match status" value="1"/>
</dbReference>
<comment type="caution">
    <text evidence="9">The sequence shown here is derived from an EMBL/GenBank/DDBJ whole genome shotgun (WGS) entry which is preliminary data.</text>
</comment>
<dbReference type="GO" id="GO:0006633">
    <property type="term" value="P:fatty acid biosynthetic process"/>
    <property type="evidence" value="ECO:0007669"/>
    <property type="project" value="TreeGrafter"/>
</dbReference>
<dbReference type="Gene3D" id="3.40.366.10">
    <property type="entry name" value="Malonyl-Coenzyme A Acyl Carrier Protein, domain 2"/>
    <property type="match status" value="1"/>
</dbReference>
<comment type="similarity">
    <text evidence="6">Belongs to the fabD family.</text>
</comment>
<organism evidence="9 10">
    <name type="scientific">Candidatus Liberibacter ctenarytainae</name>
    <dbReference type="NCBI Taxonomy" id="2020335"/>
    <lineage>
        <taxon>Bacteria</taxon>
        <taxon>Pseudomonadati</taxon>
        <taxon>Pseudomonadota</taxon>
        <taxon>Alphaproteobacteria</taxon>
        <taxon>Hyphomicrobiales</taxon>
        <taxon>Rhizobiaceae</taxon>
        <taxon>Liberibacter</taxon>
    </lineage>
</organism>
<dbReference type="FunFam" id="3.30.70.250:FF:000001">
    <property type="entry name" value="Malonyl CoA-acyl carrier protein transacylase"/>
    <property type="match status" value="1"/>
</dbReference>
<accession>A0A937ASH9</accession>
<protein>
    <recommendedName>
        <fullName evidence="2 6">Malonyl CoA-acyl carrier protein transacylase</fullName>
        <ecNumber evidence="1 6">2.3.1.39</ecNumber>
    </recommendedName>
</protein>
<feature type="domain" description="Malonyl-CoA:ACP transacylase (MAT)" evidence="8">
    <location>
        <begin position="6"/>
        <end position="312"/>
    </location>
</feature>
<dbReference type="InterPro" id="IPR050858">
    <property type="entry name" value="Mal-CoA-ACP_Trans/PKS_FabD"/>
</dbReference>
<dbReference type="InterPro" id="IPR016035">
    <property type="entry name" value="Acyl_Trfase/lysoPLipase"/>
</dbReference>
<dbReference type="InterPro" id="IPR001227">
    <property type="entry name" value="Ac_transferase_dom_sf"/>
</dbReference>
<evidence type="ECO:0000256" key="4">
    <source>
        <dbReference type="ARBA" id="ARBA00023315"/>
    </source>
</evidence>
<dbReference type="Gene3D" id="3.30.70.250">
    <property type="entry name" value="Malonyl-CoA ACP transacylase, ACP-binding"/>
    <property type="match status" value="1"/>
</dbReference>
<reference evidence="9" key="1">
    <citation type="submission" date="2019-02" db="EMBL/GenBank/DDBJ databases">
        <title>A novel Candidatus Liberibacter species associated with the New Zealand native fuchsia psyllid, Ctenarytaina fuchsiae.</title>
        <authorList>
            <person name="Thompson S.M."/>
            <person name="Jorgensen N."/>
            <person name="David C."/>
            <person name="Bulman S.R."/>
            <person name="Smith G.R."/>
        </authorList>
    </citation>
    <scope>NUCLEOTIDE SEQUENCE</scope>
    <source>
        <strain evidence="9">Oxford</strain>
    </source>
</reference>
<feature type="active site" evidence="7">
    <location>
        <position position="94"/>
    </location>
</feature>
<comment type="catalytic activity">
    <reaction evidence="5 6">
        <text>holo-[ACP] + malonyl-CoA = malonyl-[ACP] + CoA</text>
        <dbReference type="Rhea" id="RHEA:41792"/>
        <dbReference type="Rhea" id="RHEA-COMP:9623"/>
        <dbReference type="Rhea" id="RHEA-COMP:9685"/>
        <dbReference type="ChEBI" id="CHEBI:57287"/>
        <dbReference type="ChEBI" id="CHEBI:57384"/>
        <dbReference type="ChEBI" id="CHEBI:64479"/>
        <dbReference type="ChEBI" id="CHEBI:78449"/>
        <dbReference type="EC" id="2.3.1.39"/>
    </reaction>
</comment>
<feature type="active site" evidence="7">
    <location>
        <position position="203"/>
    </location>
</feature>
<dbReference type="GO" id="GO:0005829">
    <property type="term" value="C:cytosol"/>
    <property type="evidence" value="ECO:0007669"/>
    <property type="project" value="TreeGrafter"/>
</dbReference>
<dbReference type="Proteomes" id="UP000736856">
    <property type="component" value="Unassembled WGS sequence"/>
</dbReference>
<evidence type="ECO:0000313" key="10">
    <source>
        <dbReference type="Proteomes" id="UP000736856"/>
    </source>
</evidence>
<gene>
    <name evidence="9" type="primary">fabD</name>
    <name evidence="9" type="ORF">EU981_03975</name>
</gene>
<sequence>MGIALTFPGQGSQIVGMGRDLCDFFPEARFVFEEVDHVLNQRLSDVIWNGPQEELTFTHNAQPALTAISMAFIRVMEKNGLCIERDVDYVAGHSLGEYTALCAAKAFSLSDTIRLVRARGESMQKAVPQGLGTMAAIIGLDYSVVDAVCEQASAMGVCQIANDNGGNQVVISGVKDAVQQAADSCLEKGAKRAVFLPVSAPFHSSLMAPVSEVMARMLGEVQKNDPLIPVVSNVLASPVSDIAQISQLLVAQVTGRVRWRETVQWFVDNDIRDIYEVGSGKVLTGLAKRINKSISAVSISTIEDVDVALRAIIG</sequence>
<dbReference type="GO" id="GO:0004314">
    <property type="term" value="F:[acyl-carrier-protein] S-malonyltransferase activity"/>
    <property type="evidence" value="ECO:0007669"/>
    <property type="project" value="UniProtKB-EC"/>
</dbReference>
<dbReference type="InterPro" id="IPR024925">
    <property type="entry name" value="Malonyl_CoA-ACP_transAc"/>
</dbReference>
<dbReference type="PIRSF" id="PIRSF000446">
    <property type="entry name" value="Mct"/>
    <property type="match status" value="1"/>
</dbReference>
<evidence type="ECO:0000256" key="1">
    <source>
        <dbReference type="ARBA" id="ARBA00013258"/>
    </source>
</evidence>
<dbReference type="EC" id="2.3.1.39" evidence="1 6"/>
<dbReference type="InterPro" id="IPR004410">
    <property type="entry name" value="Malonyl_CoA-ACP_transAc_FabD"/>
</dbReference>
<evidence type="ECO:0000256" key="7">
    <source>
        <dbReference type="PIRSR" id="PIRSR000446-1"/>
    </source>
</evidence>
<dbReference type="SUPFAM" id="SSF52151">
    <property type="entry name" value="FabD/lysophospholipase-like"/>
    <property type="match status" value="1"/>
</dbReference>
<evidence type="ECO:0000256" key="3">
    <source>
        <dbReference type="ARBA" id="ARBA00022679"/>
    </source>
</evidence>
<dbReference type="PANTHER" id="PTHR42681:SF1">
    <property type="entry name" value="MALONYL-COA-ACYL CARRIER PROTEIN TRANSACYLASE, MITOCHONDRIAL"/>
    <property type="match status" value="1"/>
</dbReference>
<evidence type="ECO:0000313" key="9">
    <source>
        <dbReference type="EMBL" id="MBL0849215.1"/>
    </source>
</evidence>
<evidence type="ECO:0000259" key="8">
    <source>
        <dbReference type="SMART" id="SM00827"/>
    </source>
</evidence>
<dbReference type="Pfam" id="PF00698">
    <property type="entry name" value="Acyl_transf_1"/>
    <property type="match status" value="1"/>
</dbReference>
<dbReference type="InterPro" id="IPR014043">
    <property type="entry name" value="Acyl_transferase_dom"/>
</dbReference>
<dbReference type="NCBIfam" id="TIGR00128">
    <property type="entry name" value="fabD"/>
    <property type="match status" value="1"/>
</dbReference>
<evidence type="ECO:0000256" key="6">
    <source>
        <dbReference type="PIRNR" id="PIRNR000446"/>
    </source>
</evidence>
<dbReference type="SUPFAM" id="SSF55048">
    <property type="entry name" value="Probable ACP-binding domain of malonyl-CoA ACP transacylase"/>
    <property type="match status" value="1"/>
</dbReference>
<evidence type="ECO:0000256" key="2">
    <source>
        <dbReference type="ARBA" id="ARBA00018953"/>
    </source>
</evidence>
<name>A0A937ASH9_9HYPH</name>
<evidence type="ECO:0000256" key="5">
    <source>
        <dbReference type="ARBA" id="ARBA00048462"/>
    </source>
</evidence>
<dbReference type="InterPro" id="IPR016036">
    <property type="entry name" value="Malonyl_transacylase_ACP-bd"/>
</dbReference>
<keyword evidence="4 6" id="KW-0012">Acyltransferase</keyword>
<dbReference type="PANTHER" id="PTHR42681">
    <property type="entry name" value="MALONYL-COA-ACYL CARRIER PROTEIN TRANSACYLASE, MITOCHONDRIAL"/>
    <property type="match status" value="1"/>
</dbReference>
<keyword evidence="3 6" id="KW-0808">Transferase</keyword>
<dbReference type="EMBL" id="SEOL01000007">
    <property type="protein sequence ID" value="MBL0849215.1"/>
    <property type="molecule type" value="Genomic_DNA"/>
</dbReference>
<proteinExistence type="inferred from homology"/>